<accession>A0A2U3ER09</accession>
<evidence type="ECO:0000256" key="1">
    <source>
        <dbReference type="ARBA" id="ARBA00022574"/>
    </source>
</evidence>
<keyword evidence="2" id="KW-0507">mRNA processing</keyword>
<dbReference type="Pfam" id="PF00400">
    <property type="entry name" value="WD40"/>
    <property type="match status" value="4"/>
</dbReference>
<dbReference type="PROSITE" id="PS50082">
    <property type="entry name" value="WD_REPEATS_2"/>
    <property type="match status" value="2"/>
</dbReference>
<name>A0A2U3ER09_PURLI</name>
<comment type="similarity">
    <text evidence="5">Belongs to the WD repeat STRAP family.</text>
</comment>
<organism evidence="9 10">
    <name type="scientific">Purpureocillium lilacinum</name>
    <name type="common">Paecilomyces lilacinus</name>
    <dbReference type="NCBI Taxonomy" id="33203"/>
    <lineage>
        <taxon>Eukaryota</taxon>
        <taxon>Fungi</taxon>
        <taxon>Dikarya</taxon>
        <taxon>Ascomycota</taxon>
        <taxon>Pezizomycotina</taxon>
        <taxon>Sordariomycetes</taxon>
        <taxon>Hypocreomycetidae</taxon>
        <taxon>Hypocreales</taxon>
        <taxon>Ophiocordycipitaceae</taxon>
        <taxon>Purpureocillium</taxon>
    </lineage>
</organism>
<dbReference type="GO" id="GO:0000387">
    <property type="term" value="P:spliceosomal snRNP assembly"/>
    <property type="evidence" value="ECO:0007669"/>
    <property type="project" value="TreeGrafter"/>
</dbReference>
<dbReference type="SUPFAM" id="SSF50978">
    <property type="entry name" value="WD40 repeat-like"/>
    <property type="match status" value="1"/>
</dbReference>
<feature type="repeat" description="WD" evidence="7">
    <location>
        <begin position="657"/>
        <end position="689"/>
    </location>
</feature>
<evidence type="ECO:0000256" key="8">
    <source>
        <dbReference type="SAM" id="MobiDB-lite"/>
    </source>
</evidence>
<dbReference type="PANTHER" id="PTHR19877">
    <property type="entry name" value="EUKARYOTIC TRANSLATION INITIATION FACTOR 3 SUBUNIT I"/>
    <property type="match status" value="1"/>
</dbReference>
<feature type="region of interest" description="Disordered" evidence="8">
    <location>
        <begin position="16"/>
        <end position="35"/>
    </location>
</feature>
<dbReference type="EMBL" id="LCWV01000001">
    <property type="protein sequence ID" value="PWI76937.1"/>
    <property type="molecule type" value="Genomic_DNA"/>
</dbReference>
<dbReference type="AlphaFoldDB" id="A0A2U3ER09"/>
<dbReference type="Proteomes" id="UP000245956">
    <property type="component" value="Unassembled WGS sequence"/>
</dbReference>
<feature type="repeat" description="WD" evidence="7">
    <location>
        <begin position="421"/>
        <end position="462"/>
    </location>
</feature>
<evidence type="ECO:0000256" key="5">
    <source>
        <dbReference type="ARBA" id="ARBA00038394"/>
    </source>
</evidence>
<proteinExistence type="inferred from homology"/>
<keyword evidence="3" id="KW-0677">Repeat</keyword>
<dbReference type="InterPro" id="IPR001680">
    <property type="entry name" value="WD40_rpt"/>
</dbReference>
<keyword evidence="4" id="KW-0508">mRNA splicing</keyword>
<keyword evidence="1 7" id="KW-0853">WD repeat</keyword>
<dbReference type="GO" id="GO:0032797">
    <property type="term" value="C:SMN complex"/>
    <property type="evidence" value="ECO:0007669"/>
    <property type="project" value="TreeGrafter"/>
</dbReference>
<evidence type="ECO:0000256" key="4">
    <source>
        <dbReference type="ARBA" id="ARBA00023187"/>
    </source>
</evidence>
<dbReference type="InterPro" id="IPR019775">
    <property type="entry name" value="WD40_repeat_CS"/>
</dbReference>
<dbReference type="PROSITE" id="PS00678">
    <property type="entry name" value="WD_REPEATS_1"/>
    <property type="match status" value="1"/>
</dbReference>
<protein>
    <recommendedName>
        <fullName evidence="6">Serine-threonine kinase receptor-associated protein</fullName>
    </recommendedName>
</protein>
<sequence length="710" mass="76387">MTTLCEKRRLYVCTRGREESTKGPPEQDDGGSVTRNRVGMATGFVVGGTAARWMMMEASGPGELDCSGWSYPALRYGGGRASSGQPGHSVQAAWTRAVDGGTCTFRRSSRGVPRAAAAVERPWEPGGVCRCDASAARNLEVTVATTVVTPAHLPLPLACAAGISLNRWATLSLALQLASAPLVRHNAPLSPVWPCWTTPQYVGTVSTTSSFTCPANILKPRLPIHLGPPSPPQEVGFVFGRQQSFLSAHLTSSFGTKSCTVTRGLPGALAGHDRTRPASTTLTNSCTCLRDHDRYDRQFLTHLPRRPRVHSAANKALRLVTSSPGFLRLPIFALTTSTCELHQSSNMADNARSFVPLTCHGHSRPVPHISFSSLEKDGQYFMVSACKGAPRDGMLDYRDHADGKQMETLCSVMASMETGTFLGHKGAVWQARLSPDHAYAATASADFTAKIWDTHTGEQLASIQHDHIVRAVAYPADNSDLLATGGMEKKLRIFDLSELSSSFDGNAVTIPSSAGFEIGEGVHTSSIKFICWTQDPNVIVTASDKTLRWLDLPSRACIHQEVLDGEIKSCEMVSLAPGFASPEDVGGGKPVLAVAAGKTAYFWGGVRAMEELKRIVLPRSIASVAIDVKGRKVVVGEEPGTWARLIRYDDETELETLKGHHGPIWSIAFSPDGKLYATGSEDGTIKLWKNCDGQYGLWKGGANQEKASAE</sequence>
<comment type="caution">
    <text evidence="9">The sequence shown here is derived from an EMBL/GenBank/DDBJ whole genome shotgun (WGS) entry which is preliminary data.</text>
</comment>
<dbReference type="InterPro" id="IPR036322">
    <property type="entry name" value="WD40_repeat_dom_sf"/>
</dbReference>
<gene>
    <name evidence="9" type="ORF">PCL_04131</name>
</gene>
<dbReference type="PANTHER" id="PTHR19877:SF13">
    <property type="entry name" value="SERINE-THREONINE KINASE RECEPTOR-ASSOCIATED PROTEIN"/>
    <property type="match status" value="1"/>
</dbReference>
<evidence type="ECO:0000256" key="3">
    <source>
        <dbReference type="ARBA" id="ARBA00022737"/>
    </source>
</evidence>
<evidence type="ECO:0000313" key="9">
    <source>
        <dbReference type="EMBL" id="PWI76937.1"/>
    </source>
</evidence>
<reference evidence="9 10" key="1">
    <citation type="journal article" date="2016" name="Front. Microbiol.">
        <title>Genome and transcriptome sequences reveal the specific parasitism of the nematophagous Purpureocillium lilacinum 36-1.</title>
        <authorList>
            <person name="Xie J."/>
            <person name="Li S."/>
            <person name="Mo C."/>
            <person name="Xiao X."/>
            <person name="Peng D."/>
            <person name="Wang G."/>
            <person name="Xiao Y."/>
        </authorList>
    </citation>
    <scope>NUCLEOTIDE SEQUENCE [LARGE SCALE GENOMIC DNA]</scope>
    <source>
        <strain evidence="9 10">36-1</strain>
    </source>
</reference>
<dbReference type="Gene3D" id="2.130.10.10">
    <property type="entry name" value="YVTN repeat-like/Quinoprotein amine dehydrogenase"/>
    <property type="match status" value="1"/>
</dbReference>
<dbReference type="SMART" id="SM00320">
    <property type="entry name" value="WD40"/>
    <property type="match status" value="4"/>
</dbReference>
<evidence type="ECO:0000313" key="10">
    <source>
        <dbReference type="Proteomes" id="UP000245956"/>
    </source>
</evidence>
<evidence type="ECO:0000256" key="2">
    <source>
        <dbReference type="ARBA" id="ARBA00022664"/>
    </source>
</evidence>
<evidence type="ECO:0000256" key="6">
    <source>
        <dbReference type="ARBA" id="ARBA00040390"/>
    </source>
</evidence>
<dbReference type="GO" id="GO:0003723">
    <property type="term" value="F:RNA binding"/>
    <property type="evidence" value="ECO:0007669"/>
    <property type="project" value="TreeGrafter"/>
</dbReference>
<dbReference type="PROSITE" id="PS50294">
    <property type="entry name" value="WD_REPEATS_REGION"/>
    <property type="match status" value="2"/>
</dbReference>
<evidence type="ECO:0000256" key="7">
    <source>
        <dbReference type="PROSITE-ProRule" id="PRU00221"/>
    </source>
</evidence>
<dbReference type="InterPro" id="IPR015943">
    <property type="entry name" value="WD40/YVTN_repeat-like_dom_sf"/>
</dbReference>